<reference evidence="1" key="1">
    <citation type="submission" date="2014-09" db="EMBL/GenBank/DDBJ databases">
        <authorList>
            <person name="Magalhaes I.L.F."/>
            <person name="Oliveira U."/>
            <person name="Santos F.R."/>
            <person name="Vidigal T.H.D.A."/>
            <person name="Brescovit A.D."/>
            <person name="Santos A.J."/>
        </authorList>
    </citation>
    <scope>NUCLEOTIDE SEQUENCE</scope>
    <source>
        <tissue evidence="1">Shoot tissue taken approximately 20 cm above the soil surface</tissue>
    </source>
</reference>
<sequence>MALACTIELLEGEMNEYLTRAKAWEELSNLRRRGTEIGCCHTIPRHRSKHAGAATSSCRLHGPSPSLVTASSLDAPALSRSFSAGDGPVGGGVRSG</sequence>
<dbReference type="AlphaFoldDB" id="A0A0A9FSU7"/>
<evidence type="ECO:0000313" key="1">
    <source>
        <dbReference type="EMBL" id="JAE11383.1"/>
    </source>
</evidence>
<dbReference type="EMBL" id="GBRH01186513">
    <property type="protein sequence ID" value="JAE11383.1"/>
    <property type="molecule type" value="Transcribed_RNA"/>
</dbReference>
<organism evidence="1">
    <name type="scientific">Arundo donax</name>
    <name type="common">Giant reed</name>
    <name type="synonym">Donax arundinaceus</name>
    <dbReference type="NCBI Taxonomy" id="35708"/>
    <lineage>
        <taxon>Eukaryota</taxon>
        <taxon>Viridiplantae</taxon>
        <taxon>Streptophyta</taxon>
        <taxon>Embryophyta</taxon>
        <taxon>Tracheophyta</taxon>
        <taxon>Spermatophyta</taxon>
        <taxon>Magnoliopsida</taxon>
        <taxon>Liliopsida</taxon>
        <taxon>Poales</taxon>
        <taxon>Poaceae</taxon>
        <taxon>PACMAD clade</taxon>
        <taxon>Arundinoideae</taxon>
        <taxon>Arundineae</taxon>
        <taxon>Arundo</taxon>
    </lineage>
</organism>
<protein>
    <submittedName>
        <fullName evidence="1">Uncharacterized protein</fullName>
    </submittedName>
</protein>
<accession>A0A0A9FSU7</accession>
<name>A0A0A9FSU7_ARUDO</name>
<proteinExistence type="predicted"/>
<reference evidence="1" key="2">
    <citation type="journal article" date="2015" name="Data Brief">
        <title>Shoot transcriptome of the giant reed, Arundo donax.</title>
        <authorList>
            <person name="Barrero R.A."/>
            <person name="Guerrero F.D."/>
            <person name="Moolhuijzen P."/>
            <person name="Goolsby J.A."/>
            <person name="Tidwell J."/>
            <person name="Bellgard S.E."/>
            <person name="Bellgard M.I."/>
        </authorList>
    </citation>
    <scope>NUCLEOTIDE SEQUENCE</scope>
    <source>
        <tissue evidence="1">Shoot tissue taken approximately 20 cm above the soil surface</tissue>
    </source>
</reference>